<reference evidence="4" key="2">
    <citation type="submission" date="2020-02" db="EMBL/GenBank/DDBJ databases">
        <authorList>
            <person name="Gilchrist C.L.M."/>
            <person name="Chooi Y.-H."/>
        </authorList>
    </citation>
    <scope>NUCLEOTIDE SEQUENCE</scope>
    <source>
        <strain evidence="4">MST-FP2251</strain>
    </source>
</reference>
<evidence type="ECO:0000259" key="2">
    <source>
        <dbReference type="Pfam" id="PF24137"/>
    </source>
</evidence>
<dbReference type="EMBL" id="VCAU01000006">
    <property type="protein sequence ID" value="KAF9893891.1"/>
    <property type="molecule type" value="Genomic_DNA"/>
</dbReference>
<comment type="caution">
    <text evidence="4">The sequence shown here is derived from an EMBL/GenBank/DDBJ whole genome shotgun (WGS) entry which is preliminary data.</text>
</comment>
<dbReference type="InterPro" id="IPR057722">
    <property type="entry name" value="AsqO/PenF-like_C"/>
</dbReference>
<feature type="domain" description="AsqO/PenF-like C-terminal" evidence="3">
    <location>
        <begin position="245"/>
        <end position="377"/>
    </location>
</feature>
<name>A0AAD4GYG4_ASPNN</name>
<accession>A0AAD4GYG4</accession>
<reference evidence="4" key="1">
    <citation type="journal article" date="2019" name="Beilstein J. Org. Chem.">
        <title>Nanangenines: drimane sesquiterpenoids as the dominant metabolite cohort of a novel Australian fungus, Aspergillus nanangensis.</title>
        <authorList>
            <person name="Lacey H.J."/>
            <person name="Gilchrist C.L.M."/>
            <person name="Crombie A."/>
            <person name="Kalaitzis J.A."/>
            <person name="Vuong D."/>
            <person name="Rutledge P.J."/>
            <person name="Turner P."/>
            <person name="Pitt J.I."/>
            <person name="Lacey E."/>
            <person name="Chooi Y.H."/>
            <person name="Piggott A.M."/>
        </authorList>
    </citation>
    <scope>NUCLEOTIDE SEQUENCE</scope>
    <source>
        <strain evidence="4">MST-FP2251</strain>
    </source>
</reference>
<proteinExistence type="predicted"/>
<evidence type="ECO:0000259" key="3">
    <source>
        <dbReference type="Pfam" id="PF25581"/>
    </source>
</evidence>
<evidence type="ECO:0000256" key="1">
    <source>
        <dbReference type="SAM" id="SignalP"/>
    </source>
</evidence>
<dbReference type="SUPFAM" id="SSF159245">
    <property type="entry name" value="AttH-like"/>
    <property type="match status" value="1"/>
</dbReference>
<dbReference type="Proteomes" id="UP001194746">
    <property type="component" value="Unassembled WGS sequence"/>
</dbReference>
<gene>
    <name evidence="4" type="ORF">FE257_010061</name>
</gene>
<organism evidence="4 5">
    <name type="scientific">Aspergillus nanangensis</name>
    <dbReference type="NCBI Taxonomy" id="2582783"/>
    <lineage>
        <taxon>Eukaryota</taxon>
        <taxon>Fungi</taxon>
        <taxon>Dikarya</taxon>
        <taxon>Ascomycota</taxon>
        <taxon>Pezizomycotina</taxon>
        <taxon>Eurotiomycetes</taxon>
        <taxon>Eurotiomycetidae</taxon>
        <taxon>Eurotiales</taxon>
        <taxon>Aspergillaceae</taxon>
        <taxon>Aspergillus</taxon>
        <taxon>Aspergillus subgen. Circumdati</taxon>
    </lineage>
</organism>
<dbReference type="InterPro" id="IPR056402">
    <property type="entry name" value="DA_N"/>
</dbReference>
<evidence type="ECO:0000313" key="4">
    <source>
        <dbReference type="EMBL" id="KAF9893891.1"/>
    </source>
</evidence>
<protein>
    <submittedName>
        <fullName evidence="4">Uncharacterized protein</fullName>
    </submittedName>
</protein>
<evidence type="ECO:0000313" key="5">
    <source>
        <dbReference type="Proteomes" id="UP001194746"/>
    </source>
</evidence>
<dbReference type="Pfam" id="PF25581">
    <property type="entry name" value="AsqO_C"/>
    <property type="match status" value="1"/>
</dbReference>
<feature type="signal peptide" evidence="1">
    <location>
        <begin position="1"/>
        <end position="18"/>
    </location>
</feature>
<feature type="domain" description="Diels-Alderase N-terminal" evidence="2">
    <location>
        <begin position="51"/>
        <end position="238"/>
    </location>
</feature>
<feature type="chain" id="PRO_5041929788" evidence="1">
    <location>
        <begin position="19"/>
        <end position="378"/>
    </location>
</feature>
<keyword evidence="5" id="KW-1185">Reference proteome</keyword>
<dbReference type="AlphaFoldDB" id="A0AAD4GYG4"/>
<keyword evidence="1" id="KW-0732">Signal</keyword>
<dbReference type="Pfam" id="PF24137">
    <property type="entry name" value="DA_N"/>
    <property type="match status" value="1"/>
</dbReference>
<sequence>MHLLFLLGTTLLIRATFAQERQLPYYVSQLVSYPFESFNGTSVVEDVVQLDELDSPKIKPQVNGTVFDSWWFDAFSSTNNESITMVFYNAGPDSIGAPDLGGALFVDITGTFENGTEFAFHITAPDGAVVESGTQGIRGDWIGSGCSFMGSDLHQARPEYTVSIDNAALGVSGTLKLQSTSPPLAPCGAPNNPGSSLQIVPRIYEAFAQPDATAVVDFTIHGQPLQFTNGIGRHDKTWASAPLATSLKTWYWGHGRVGPYALTWLDAVTPDGTEYSVSLISENGEVVAQSCQPGSVVVRPWGVNGEFPPGRGRDAPEGYLLRYQMGPGRGDLVVNFTREVGQSEVDFYKRMVGKLVGGVEGEDEEVYEGRALADQFQF</sequence>